<name>A0A6C0Y723_9GAMM</name>
<proteinExistence type="predicted"/>
<dbReference type="EMBL" id="CP044456">
    <property type="protein sequence ID" value="QIC71909.1"/>
    <property type="molecule type" value="Genomic_DNA"/>
</dbReference>
<dbReference type="AlphaFoldDB" id="A0A6C0Y723"/>
<protein>
    <submittedName>
        <fullName evidence="1">Uncharacterized protein</fullName>
    </submittedName>
</protein>
<evidence type="ECO:0000313" key="2">
    <source>
        <dbReference type="Proteomes" id="UP000503440"/>
    </source>
</evidence>
<keyword evidence="1" id="KW-0614">Plasmid</keyword>
<geneLocation type="plasmid" evidence="2">
    <name>pb18-1</name>
</geneLocation>
<sequence>MMFKESVTPKRPASNAIESFPKMRIGAVLSAVLGYTPDQFAELKIKPYNRSSDYDNHMAKVIAQSDVKNCPKWAEMHEFAHDLNDINLNSTLLDEVHFNLVNTYELMDAYIRQFKIFELTSSDELVFYAFEDQEQEPDFNFYQLFLLNEINRMVEEQRDIFSGINGSSFMAVVLSNVRHGFKRRKLTQQCFDLIVSLQCGLATVAQEYQQEWDGEEWTVDNA</sequence>
<evidence type="ECO:0000313" key="1">
    <source>
        <dbReference type="EMBL" id="QIC71909.1"/>
    </source>
</evidence>
<dbReference type="Proteomes" id="UP000503440">
    <property type="component" value="Plasmid pB18-1"/>
</dbReference>
<accession>A0A6C0Y723</accession>
<dbReference type="RefSeq" id="WP_163146569.1">
    <property type="nucleotide sequence ID" value="NZ_CP044456.1"/>
</dbReference>
<gene>
    <name evidence="1" type="ORF">FSC09_16085</name>
</gene>
<reference evidence="1 2" key="1">
    <citation type="submission" date="2019-09" db="EMBL/GenBank/DDBJ databases">
        <title>Non-baumannii Acinetobacter spp. carrying blaNDM-1 isolated in China.</title>
        <authorList>
            <person name="Cui C."/>
            <person name="Chen C."/>
            <person name="Sun J."/>
            <person name="Liu Y."/>
        </authorList>
    </citation>
    <scope>NUCLEOTIDE SEQUENCE [LARGE SCALE GENOMIC DNA]</scope>
    <source>
        <strain evidence="1 2">B18</strain>
        <plasmid evidence="2">pb18-1</plasmid>
    </source>
</reference>
<organism evidence="1 2">
    <name type="scientific">Acinetobacter indicus</name>
    <dbReference type="NCBI Taxonomy" id="756892"/>
    <lineage>
        <taxon>Bacteria</taxon>
        <taxon>Pseudomonadati</taxon>
        <taxon>Pseudomonadota</taxon>
        <taxon>Gammaproteobacteria</taxon>
        <taxon>Moraxellales</taxon>
        <taxon>Moraxellaceae</taxon>
        <taxon>Acinetobacter</taxon>
    </lineage>
</organism>